<gene>
    <name evidence="11" type="ORF">ZYGR_0A03220</name>
</gene>
<proteinExistence type="inferred from homology"/>
<comment type="subunit">
    <text evidence="7">Component of the SMC5-SMC6 complex.</text>
</comment>
<reference evidence="11 12" key="1">
    <citation type="submission" date="2016-08" db="EMBL/GenBank/DDBJ databases">
        <title>Draft genome sequence of allopolyploid Zygosaccharomyces rouxii.</title>
        <authorList>
            <person name="Watanabe J."/>
            <person name="Uehara K."/>
            <person name="Mogi Y."/>
            <person name="Tsukioka Y."/>
        </authorList>
    </citation>
    <scope>NUCLEOTIDE SEQUENCE [LARGE SCALE GENOMIC DNA]</scope>
    <source>
        <strain evidence="11 12">NBRC 110957</strain>
    </source>
</reference>
<evidence type="ECO:0000256" key="5">
    <source>
        <dbReference type="ARBA" id="ARBA00023204"/>
    </source>
</evidence>
<organism evidence="11 12">
    <name type="scientific">Zygosaccharomyces rouxii</name>
    <dbReference type="NCBI Taxonomy" id="4956"/>
    <lineage>
        <taxon>Eukaryota</taxon>
        <taxon>Fungi</taxon>
        <taxon>Dikarya</taxon>
        <taxon>Ascomycota</taxon>
        <taxon>Saccharomycotina</taxon>
        <taxon>Saccharomycetes</taxon>
        <taxon>Saccharomycetales</taxon>
        <taxon>Saccharomycetaceae</taxon>
        <taxon>Zygosaccharomyces</taxon>
    </lineage>
</organism>
<dbReference type="OrthoDB" id="361242at2759"/>
<dbReference type="GO" id="GO:0006281">
    <property type="term" value="P:DNA repair"/>
    <property type="evidence" value="ECO:0007669"/>
    <property type="project" value="UniProtKB-UniRule"/>
</dbReference>
<dbReference type="PANTHER" id="PTHR16140:SF0">
    <property type="entry name" value="NON-STRUCTURAL MAINTENANCE OF CHROMOSOMES ELEMENT 4"/>
    <property type="match status" value="1"/>
</dbReference>
<dbReference type="EMBL" id="BDGX01000001">
    <property type="protein sequence ID" value="GAV46727.1"/>
    <property type="molecule type" value="Genomic_DNA"/>
</dbReference>
<protein>
    <recommendedName>
        <fullName evidence="7">Non-structural maintenance of chromosomes element 4</fullName>
    </recommendedName>
</protein>
<feature type="compositionally biased region" description="Basic and acidic residues" evidence="8">
    <location>
        <begin position="1"/>
        <end position="26"/>
    </location>
</feature>
<dbReference type="AlphaFoldDB" id="A0A1Q2ZTE0"/>
<evidence type="ECO:0000256" key="8">
    <source>
        <dbReference type="SAM" id="MobiDB-lite"/>
    </source>
</evidence>
<comment type="function">
    <text evidence="7">Component of the SMC5-SMC6 complex, that promotes sister chromatid alignment after DNA damage and facilitates double-stranded DNA breaks (DSBs) repair via homologous recombination between sister chromatids.</text>
</comment>
<keyword evidence="4 7" id="KW-0233">DNA recombination</keyword>
<feature type="domain" description="Nse4/EID protein Nse3/MAGE-binding" evidence="10">
    <location>
        <begin position="98"/>
        <end position="172"/>
    </location>
</feature>
<dbReference type="eggNOG" id="KOG2866">
    <property type="taxonomic scope" value="Eukaryota"/>
</dbReference>
<feature type="region of interest" description="Disordered" evidence="8">
    <location>
        <begin position="154"/>
        <end position="190"/>
    </location>
</feature>
<dbReference type="Proteomes" id="UP000187013">
    <property type="component" value="Unassembled WGS sequence"/>
</dbReference>
<comment type="subcellular location">
    <subcellularLocation>
        <location evidence="1 7">Nucleus</location>
    </subcellularLocation>
</comment>
<keyword evidence="5 7" id="KW-0234">DNA repair</keyword>
<evidence type="ECO:0000256" key="6">
    <source>
        <dbReference type="ARBA" id="ARBA00023242"/>
    </source>
</evidence>
<keyword evidence="6 7" id="KW-0539">Nucleus</keyword>
<accession>A0A1Q2ZTE0</accession>
<evidence type="ECO:0000256" key="7">
    <source>
        <dbReference type="RuleBase" id="RU365071"/>
    </source>
</evidence>
<feature type="domain" description="Non-structural maintenance of chromosome element 4 C-terminal" evidence="9">
    <location>
        <begin position="294"/>
        <end position="388"/>
    </location>
</feature>
<feature type="compositionally biased region" description="Acidic residues" evidence="8">
    <location>
        <begin position="170"/>
        <end position="184"/>
    </location>
</feature>
<dbReference type="GO" id="GO:0006310">
    <property type="term" value="P:DNA recombination"/>
    <property type="evidence" value="ECO:0007669"/>
    <property type="project" value="UniProtKB-UniRule"/>
</dbReference>
<dbReference type="Pfam" id="PF15412">
    <property type="entry name" value="Nse4-Nse3_bdg"/>
    <property type="match status" value="1"/>
</dbReference>
<evidence type="ECO:0000256" key="4">
    <source>
        <dbReference type="ARBA" id="ARBA00023172"/>
    </source>
</evidence>
<evidence type="ECO:0000256" key="3">
    <source>
        <dbReference type="ARBA" id="ARBA00022763"/>
    </source>
</evidence>
<dbReference type="GO" id="GO:0030915">
    <property type="term" value="C:Smc5-Smc6 complex"/>
    <property type="evidence" value="ECO:0007669"/>
    <property type="project" value="UniProtKB-UniRule"/>
</dbReference>
<dbReference type="GO" id="GO:0005634">
    <property type="term" value="C:nucleus"/>
    <property type="evidence" value="ECO:0007669"/>
    <property type="project" value="UniProtKB-SubCell"/>
</dbReference>
<dbReference type="InterPro" id="IPR029225">
    <property type="entry name" value="Nse4_Nse3-bd"/>
</dbReference>
<evidence type="ECO:0000259" key="9">
    <source>
        <dbReference type="Pfam" id="PF08743"/>
    </source>
</evidence>
<evidence type="ECO:0000256" key="1">
    <source>
        <dbReference type="ARBA" id="ARBA00004123"/>
    </source>
</evidence>
<dbReference type="PANTHER" id="PTHR16140">
    <property type="entry name" value="NON-STRUCTURAL MAINTENANCE OF CHROMOSOMES ELEMENT 4"/>
    <property type="match status" value="1"/>
</dbReference>
<sequence>MAVRSDKRRRDSQDDSSRQVDKRLRLEGGSQGTQGTAVNEVEFEVLQGYRKFSEAVAEDRARMARTGDIDIAVKNLQAVDSLFNQLTGSRNNGLFAHDSRAMLSISELAQISVRNLKFDNFRSLVNLEDVLNSLKKYMLRDYFEWNGISEGNAASSMMNQSQNGARDGEEVGGDDNDDEEEEQSDNIRQTEMRKCHLKQYSGYEDFDQLNWFKLGGLFNNLSRKVSTVDHLLGPFSMQRKTRAPVVRKEQDTVGALTTAEKVTQSSLNSTQQITTPEQVKRMFKILERKNGMRQINLFKFVINPQSFSKSVENLFYVSFLIKEGRVVLEEDQDGFPSIRIRGGPPTDPKAREIEIRKRREASENHIIFQMDMPTWKKLIEKFDIRSAFVE</sequence>
<name>A0A1Q2ZTE0_ZYGRO</name>
<dbReference type="InterPro" id="IPR014854">
    <property type="entry name" value="Nse4_C"/>
</dbReference>
<evidence type="ECO:0000313" key="12">
    <source>
        <dbReference type="Proteomes" id="UP000187013"/>
    </source>
</evidence>
<dbReference type="InterPro" id="IPR027786">
    <property type="entry name" value="Nse4/EID"/>
</dbReference>
<keyword evidence="3 7" id="KW-0227">DNA damage</keyword>
<comment type="similarity">
    <text evidence="2 7">Belongs to the NSE4 family.</text>
</comment>
<feature type="region of interest" description="Disordered" evidence="8">
    <location>
        <begin position="1"/>
        <end position="33"/>
    </location>
</feature>
<dbReference type="Pfam" id="PF08743">
    <property type="entry name" value="Nse4_C"/>
    <property type="match status" value="1"/>
</dbReference>
<comment type="caution">
    <text evidence="11">The sequence shown here is derived from an EMBL/GenBank/DDBJ whole genome shotgun (WGS) entry which is preliminary data.</text>
</comment>
<evidence type="ECO:0000259" key="10">
    <source>
        <dbReference type="Pfam" id="PF15412"/>
    </source>
</evidence>
<evidence type="ECO:0000256" key="2">
    <source>
        <dbReference type="ARBA" id="ARBA00008997"/>
    </source>
</evidence>
<feature type="compositionally biased region" description="Polar residues" evidence="8">
    <location>
        <begin position="154"/>
        <end position="164"/>
    </location>
</feature>
<evidence type="ECO:0000313" key="11">
    <source>
        <dbReference type="EMBL" id="GAV46727.1"/>
    </source>
</evidence>